<name>A0A1K0ILY4_CUPNE</name>
<dbReference type="PANTHER" id="PTHR42693:SF53">
    <property type="entry name" value="ENDO-4-O-SULFATASE"/>
    <property type="match status" value="1"/>
</dbReference>
<reference evidence="6" key="1">
    <citation type="submission" date="2016-09" db="EMBL/GenBank/DDBJ databases">
        <authorList>
            <person name="Capua I."/>
            <person name="De Benedictis P."/>
            <person name="Joannis T."/>
            <person name="Lombin L.H."/>
            <person name="Cattoli G."/>
        </authorList>
    </citation>
    <scope>NUCLEOTIDE SEQUENCE</scope>
    <source>
        <strain evidence="6">B9</strain>
    </source>
</reference>
<keyword evidence="2" id="KW-0479">Metal-binding</keyword>
<gene>
    <name evidence="6" type="ORF">CNECB9_4570014</name>
</gene>
<dbReference type="InterPro" id="IPR024607">
    <property type="entry name" value="Sulfatase_CS"/>
</dbReference>
<dbReference type="SUPFAM" id="SSF53649">
    <property type="entry name" value="Alkaline phosphatase-like"/>
    <property type="match status" value="1"/>
</dbReference>
<dbReference type="Gene3D" id="3.30.1120.10">
    <property type="match status" value="1"/>
</dbReference>
<evidence type="ECO:0000256" key="4">
    <source>
        <dbReference type="ARBA" id="ARBA00022837"/>
    </source>
</evidence>
<dbReference type="RefSeq" id="WP_340528055.1">
    <property type="nucleotide sequence ID" value="NZ_FMSH01000398.1"/>
</dbReference>
<organism evidence="6">
    <name type="scientific">Cupriavidus necator</name>
    <name type="common">Alcaligenes eutrophus</name>
    <name type="synonym">Ralstonia eutropha</name>
    <dbReference type="NCBI Taxonomy" id="106590"/>
    <lineage>
        <taxon>Bacteria</taxon>
        <taxon>Pseudomonadati</taxon>
        <taxon>Pseudomonadota</taxon>
        <taxon>Betaproteobacteria</taxon>
        <taxon>Burkholderiales</taxon>
        <taxon>Burkholderiaceae</taxon>
        <taxon>Cupriavidus</taxon>
    </lineage>
</organism>
<keyword evidence="4" id="KW-0106">Calcium</keyword>
<evidence type="ECO:0000259" key="5">
    <source>
        <dbReference type="Pfam" id="PF00884"/>
    </source>
</evidence>
<evidence type="ECO:0000256" key="3">
    <source>
        <dbReference type="ARBA" id="ARBA00022801"/>
    </source>
</evidence>
<evidence type="ECO:0000256" key="2">
    <source>
        <dbReference type="ARBA" id="ARBA00022723"/>
    </source>
</evidence>
<dbReference type="PANTHER" id="PTHR42693">
    <property type="entry name" value="ARYLSULFATASE FAMILY MEMBER"/>
    <property type="match status" value="1"/>
</dbReference>
<dbReference type="EMBL" id="FMSH01000398">
    <property type="protein sequence ID" value="SCU86395.1"/>
    <property type="molecule type" value="Genomic_DNA"/>
</dbReference>
<feature type="domain" description="Sulfatase N-terminal" evidence="5">
    <location>
        <begin position="31"/>
        <end position="446"/>
    </location>
</feature>
<dbReference type="AlphaFoldDB" id="A0A1K0ILY4"/>
<dbReference type="CDD" id="cd16025">
    <property type="entry name" value="PAS_like"/>
    <property type="match status" value="1"/>
</dbReference>
<dbReference type="InterPro" id="IPR000917">
    <property type="entry name" value="Sulfatase_N"/>
</dbReference>
<dbReference type="Pfam" id="PF00884">
    <property type="entry name" value="Sulfatase"/>
    <property type="match status" value="1"/>
</dbReference>
<dbReference type="PROSITE" id="PS00523">
    <property type="entry name" value="SULFATASE_1"/>
    <property type="match status" value="1"/>
</dbReference>
<accession>A0A1K0ILY4</accession>
<dbReference type="InterPro" id="IPR017850">
    <property type="entry name" value="Alkaline_phosphatase_core_sf"/>
</dbReference>
<evidence type="ECO:0000256" key="1">
    <source>
        <dbReference type="ARBA" id="ARBA00008779"/>
    </source>
</evidence>
<dbReference type="GO" id="GO:0004065">
    <property type="term" value="F:arylsulfatase activity"/>
    <property type="evidence" value="ECO:0007669"/>
    <property type="project" value="TreeGrafter"/>
</dbReference>
<dbReference type="InterPro" id="IPR050738">
    <property type="entry name" value="Sulfatase"/>
</dbReference>
<dbReference type="PROSITE" id="PS00149">
    <property type="entry name" value="SULFATASE_2"/>
    <property type="match status" value="1"/>
</dbReference>
<protein>
    <submittedName>
        <fullName evidence="6">Arylsulfatase</fullName>
    </submittedName>
</protein>
<dbReference type="GO" id="GO:0046872">
    <property type="term" value="F:metal ion binding"/>
    <property type="evidence" value="ECO:0007669"/>
    <property type="project" value="UniProtKB-KW"/>
</dbReference>
<comment type="similarity">
    <text evidence="1">Belongs to the sulfatase family.</text>
</comment>
<sequence length="754" mass="82827">MNQQFGGRIGKTLRESEPWWAPRREAPSGAPNVVVVLLDDLGFSDFGCYGSEIRTPNIDALAAGGLRFINYTTVPMCTPARAALMTGMNPHAVGCGWLTHNNPGYPGYQAGEIAADAPTMPELLRAQGYSTYAVGKWHNTADYNVAPSGARDAWPLQRGFDRFYGFMSAETNYFAPGQLIEGNEFVNVDDYPADYYCSDDWTDKAIGWLKDHQSASPQKPFFLYAAHNAPHVPLQAREEDIRRYAGAYRQGWDEIRRQRHARQVASGLIPPDWELSGRSPNIPAWDELDAGTQALYAHYMEVYAAMVDNIDQNVGRLTGFLREAGLLENTIVILTADNGASSIGGPQGAANIFEKRVSGVEPQGLAAQMMQAGKLGGPESYAAYPVGWGNASNTPFRFYKRTPMNGGIRVPYIVHWPRGIQDGGAVRSQWIHVTDTLPTLMQTAGIAYPESFRGQRTRGLNGLSFRDLISDPEKPSRRVRQHYELEGNRGYIRGQWKIVSLQPPGTQIDLDNWMLFDLDNDPTECVDVAGSHPSLVAELIAEFEADAEANYIYPLDNRDNRRVLAVPPFLEQEYATPRTFYAGASTVPTAVVSPLIADRDYVLECAFEYEPGQEGVLVAFGNTFGGLTVFVERGGLHLVYNGGQRQAELAATSLLTGLNRLVLTHQAMGDRLGLGTVSLNGLEQDATLDMTPTILRLTGEGLDVGCDRRLKVSVRYQGRGTFAFAGRIHGVRLSPGAQAPGSLANRPERVVQLD</sequence>
<evidence type="ECO:0000313" key="6">
    <source>
        <dbReference type="EMBL" id="SCU86395.1"/>
    </source>
</evidence>
<dbReference type="Gene3D" id="3.40.720.10">
    <property type="entry name" value="Alkaline Phosphatase, subunit A"/>
    <property type="match status" value="1"/>
</dbReference>
<keyword evidence="3" id="KW-0378">Hydrolase</keyword>
<proteinExistence type="inferred from homology"/>